<feature type="transmembrane region" description="Helical" evidence="1">
    <location>
        <begin position="59"/>
        <end position="80"/>
    </location>
</feature>
<dbReference type="VEuPathDB" id="FungiDB:I7I53_02754"/>
<dbReference type="AlphaFoldDB" id="A0A8A1LRE5"/>
<evidence type="ECO:0000313" key="2">
    <source>
        <dbReference type="EMBL" id="QSS55004.1"/>
    </source>
</evidence>
<evidence type="ECO:0000256" key="1">
    <source>
        <dbReference type="SAM" id="Phobius"/>
    </source>
</evidence>
<accession>A0A8A1LRE5</accession>
<keyword evidence="1" id="KW-1133">Transmembrane helix</keyword>
<sequence length="86" mass="9890">MSFGRNHNLCAYVCYCIYTSTYSFTGLLAELRNEGYVPEFTFIWQQLQTLTTGRANESFSFLFFSFLFFFRIAISVCLLYQVGAGG</sequence>
<keyword evidence="1" id="KW-0812">Transmembrane</keyword>
<organism evidence="2 3">
    <name type="scientific">Ajellomyces capsulatus (strain H88)</name>
    <name type="common">Darling's disease fungus</name>
    <name type="synonym">Histoplasma capsulatum</name>
    <dbReference type="NCBI Taxonomy" id="544711"/>
    <lineage>
        <taxon>Eukaryota</taxon>
        <taxon>Fungi</taxon>
        <taxon>Dikarya</taxon>
        <taxon>Ascomycota</taxon>
        <taxon>Pezizomycotina</taxon>
        <taxon>Eurotiomycetes</taxon>
        <taxon>Eurotiomycetidae</taxon>
        <taxon>Onygenales</taxon>
        <taxon>Ajellomycetaceae</taxon>
        <taxon>Histoplasma</taxon>
    </lineage>
</organism>
<protein>
    <submittedName>
        <fullName evidence="2">Uncharacterized protein</fullName>
    </submittedName>
</protein>
<proteinExistence type="predicted"/>
<gene>
    <name evidence="2" type="ORF">I7I53_02754</name>
</gene>
<reference evidence="2" key="1">
    <citation type="submission" date="2021-01" db="EMBL/GenBank/DDBJ databases">
        <title>Chromosome-level genome assembly of a human fungal pathogen reveals clustering of transcriptionally co-regulated genes.</title>
        <authorList>
            <person name="Voorhies M."/>
            <person name="Cohen S."/>
            <person name="Shea T.P."/>
            <person name="Petrus S."/>
            <person name="Munoz J.F."/>
            <person name="Poplawski S."/>
            <person name="Goldman W.E."/>
            <person name="Michael T."/>
            <person name="Cuomo C.A."/>
            <person name="Sil A."/>
            <person name="Beyhan S."/>
        </authorList>
    </citation>
    <scope>NUCLEOTIDE SEQUENCE</scope>
    <source>
        <strain evidence="2">H88</strain>
    </source>
</reference>
<dbReference type="EMBL" id="CP069105">
    <property type="protein sequence ID" value="QSS55004.1"/>
    <property type="molecule type" value="Genomic_DNA"/>
</dbReference>
<dbReference type="Proteomes" id="UP000663419">
    <property type="component" value="Chromosome 4"/>
</dbReference>
<keyword evidence="1" id="KW-0472">Membrane</keyword>
<name>A0A8A1LRE5_AJEC8</name>
<evidence type="ECO:0000313" key="3">
    <source>
        <dbReference type="Proteomes" id="UP000663419"/>
    </source>
</evidence>